<dbReference type="EMBL" id="WHLY01000002">
    <property type="protein sequence ID" value="MPR34416.1"/>
    <property type="molecule type" value="Genomic_DNA"/>
</dbReference>
<keyword evidence="2" id="KW-1133">Transmembrane helix</keyword>
<gene>
    <name evidence="3" type="ORF">GBK04_13885</name>
</gene>
<dbReference type="RefSeq" id="WP_152760614.1">
    <property type="nucleotide sequence ID" value="NZ_WHLY01000002.1"/>
</dbReference>
<evidence type="ECO:0000313" key="4">
    <source>
        <dbReference type="Proteomes" id="UP000479293"/>
    </source>
</evidence>
<sequence>MKKSVKILLGIVVVLIIARLLLPYFVLRYVNKTLADMDGYTGHVSDVDIALYRGAYQIDSINIRKVNGKIEQPFVMIPKMDLSVQWNALFKGKLVAEVTCYRPEINFAFSKDESASQTGTENDWTQVIKDLLPININRFVVVDGTINLTNVVSQPSTDLSMKSFQLEIANIRNVIDNGNKLPSPVRASGDLPGYGGTMTFDADMQLLKKTPDFNYNLKVNDLQLTKLNALATRYGNIDFEKGTLDLVSEMKMEDGNIQGYLKPLTHDMQIFEWNEGDNRTVTKFVRELIAEGGNKILENKVKDQVATRIPLEGTVGEIKTSLWPVLIGVLRNAYVSALTDTFDNTLSVKEAWQLYREDRRKKREERKEERKEKRQERKAERAKK</sequence>
<reference evidence="3 4" key="1">
    <citation type="submission" date="2019-10" db="EMBL/GenBank/DDBJ databases">
        <title>Draft Genome Sequence of Cytophagaceae sp. SJW1-29.</title>
        <authorList>
            <person name="Choi A."/>
        </authorList>
    </citation>
    <scope>NUCLEOTIDE SEQUENCE [LARGE SCALE GENOMIC DNA]</scope>
    <source>
        <strain evidence="3 4">SJW1-29</strain>
    </source>
</reference>
<organism evidence="3 4">
    <name type="scientific">Salmonirosea aquatica</name>
    <dbReference type="NCBI Taxonomy" id="2654236"/>
    <lineage>
        <taxon>Bacteria</taxon>
        <taxon>Pseudomonadati</taxon>
        <taxon>Bacteroidota</taxon>
        <taxon>Cytophagia</taxon>
        <taxon>Cytophagales</taxon>
        <taxon>Spirosomataceae</taxon>
        <taxon>Salmonirosea</taxon>
    </lineage>
</organism>
<evidence type="ECO:0000313" key="3">
    <source>
        <dbReference type="EMBL" id="MPR34416.1"/>
    </source>
</evidence>
<accession>A0A7C9BD15</accession>
<name>A0A7C9BD15_9BACT</name>
<dbReference type="Proteomes" id="UP000479293">
    <property type="component" value="Unassembled WGS sequence"/>
</dbReference>
<keyword evidence="2" id="KW-0472">Membrane</keyword>
<evidence type="ECO:0000256" key="1">
    <source>
        <dbReference type="SAM" id="MobiDB-lite"/>
    </source>
</evidence>
<comment type="caution">
    <text evidence="3">The sequence shown here is derived from an EMBL/GenBank/DDBJ whole genome shotgun (WGS) entry which is preliminary data.</text>
</comment>
<feature type="compositionally biased region" description="Basic and acidic residues" evidence="1">
    <location>
        <begin position="365"/>
        <end position="384"/>
    </location>
</feature>
<feature type="transmembrane region" description="Helical" evidence="2">
    <location>
        <begin position="7"/>
        <end position="27"/>
    </location>
</feature>
<protein>
    <submittedName>
        <fullName evidence="3">DUF748 domain-containing protein</fullName>
    </submittedName>
</protein>
<evidence type="ECO:0000256" key="2">
    <source>
        <dbReference type="SAM" id="Phobius"/>
    </source>
</evidence>
<dbReference type="AlphaFoldDB" id="A0A7C9BD15"/>
<feature type="region of interest" description="Disordered" evidence="1">
    <location>
        <begin position="358"/>
        <end position="384"/>
    </location>
</feature>
<keyword evidence="4" id="KW-1185">Reference proteome</keyword>
<proteinExistence type="predicted"/>
<keyword evidence="2" id="KW-0812">Transmembrane</keyword>